<evidence type="ECO:0000313" key="2">
    <source>
        <dbReference type="EMBL" id="TNV83738.1"/>
    </source>
</evidence>
<feature type="compositionally biased region" description="Basic and acidic residues" evidence="1">
    <location>
        <begin position="240"/>
        <end position="249"/>
    </location>
</feature>
<gene>
    <name evidence="2" type="ORF">FGO68_gene11112</name>
</gene>
<comment type="caution">
    <text evidence="2">The sequence shown here is derived from an EMBL/GenBank/DDBJ whole genome shotgun (WGS) entry which is preliminary data.</text>
</comment>
<evidence type="ECO:0000256" key="1">
    <source>
        <dbReference type="SAM" id="MobiDB-lite"/>
    </source>
</evidence>
<protein>
    <submittedName>
        <fullName evidence="2">Uncharacterized protein</fullName>
    </submittedName>
</protein>
<feature type="region of interest" description="Disordered" evidence="1">
    <location>
        <begin position="147"/>
        <end position="305"/>
    </location>
</feature>
<feature type="compositionally biased region" description="Polar residues" evidence="1">
    <location>
        <begin position="147"/>
        <end position="171"/>
    </location>
</feature>
<feature type="compositionally biased region" description="Acidic residues" evidence="1">
    <location>
        <begin position="260"/>
        <end position="302"/>
    </location>
</feature>
<dbReference type="EMBL" id="RRYP01003520">
    <property type="protein sequence ID" value="TNV83738.1"/>
    <property type="molecule type" value="Genomic_DNA"/>
</dbReference>
<proteinExistence type="predicted"/>
<reference evidence="2" key="1">
    <citation type="submission" date="2019-06" db="EMBL/GenBank/DDBJ databases">
        <authorList>
            <person name="Zheng W."/>
        </authorList>
    </citation>
    <scope>NUCLEOTIDE SEQUENCE</scope>
    <source>
        <strain evidence="2">QDHG01</strain>
    </source>
</reference>
<sequence>MEDLKKLTKRVFNNQPQTPPQTSNRKQVVEVTKGQTSGIHASETKDVAPQNKRKSDSDNSSNSNSSEDDDHLRDDIEDKNASFNESFNKSSSHGAQSTQNSSRSSGSGESNSVMPAFFRSKKKRTAANATKVNGEASMFQQLISKFSKMLNQNQDTHNPAGSATQNPQSTDSKSKELNKHTITPGGAHQQTPGEDAPLSFAEQMKRIKEAQQQQVIFKIEDDDDMETPGGPAPGGPPKQEGIEESKEEMPSISQVPQQLDEAENQDDTDEPEYDEEEGEYDDEELEDENEEEEEEEEEDVEDREQITHSIHRLPFKGQKVNIATFYDVVEVLKAEEQSKKLKPQSNSAFEPLKKIGFLAQFFNKGESDKPTGGAGQQSALDDNTYRYIIFIENRLIIVQTLQETQTRNYGSHFSVKDKDKLGLPKITYNGQVKSVKDLRDLIAIRLINYRDILKLTQEQPEHSNLLIKMQLEWRPSPTANPYQQIKAGSLTAKD</sequence>
<evidence type="ECO:0000313" key="3">
    <source>
        <dbReference type="Proteomes" id="UP000785679"/>
    </source>
</evidence>
<feature type="compositionally biased region" description="Polar residues" evidence="1">
    <location>
        <begin position="81"/>
        <end position="95"/>
    </location>
</feature>
<dbReference type="AlphaFoldDB" id="A0A8J8NY54"/>
<organism evidence="2 3">
    <name type="scientific">Halteria grandinella</name>
    <dbReference type="NCBI Taxonomy" id="5974"/>
    <lineage>
        <taxon>Eukaryota</taxon>
        <taxon>Sar</taxon>
        <taxon>Alveolata</taxon>
        <taxon>Ciliophora</taxon>
        <taxon>Intramacronucleata</taxon>
        <taxon>Spirotrichea</taxon>
        <taxon>Stichotrichia</taxon>
        <taxon>Sporadotrichida</taxon>
        <taxon>Halteriidae</taxon>
        <taxon>Halteria</taxon>
    </lineage>
</organism>
<feature type="region of interest" description="Disordered" evidence="1">
    <location>
        <begin position="1"/>
        <end position="135"/>
    </location>
</feature>
<dbReference type="OrthoDB" id="10681937at2759"/>
<feature type="compositionally biased region" description="Polar residues" evidence="1">
    <location>
        <begin position="11"/>
        <end position="26"/>
    </location>
</feature>
<feature type="compositionally biased region" description="Basic and acidic residues" evidence="1">
    <location>
        <begin position="70"/>
        <end position="80"/>
    </location>
</feature>
<feature type="compositionally biased region" description="Low complexity" evidence="1">
    <location>
        <begin position="96"/>
        <end position="112"/>
    </location>
</feature>
<keyword evidence="3" id="KW-1185">Reference proteome</keyword>
<dbReference type="Proteomes" id="UP000785679">
    <property type="component" value="Unassembled WGS sequence"/>
</dbReference>
<name>A0A8J8NY54_HALGN</name>
<accession>A0A8J8NY54</accession>